<protein>
    <submittedName>
        <fullName evidence="1">Uncharacterized protein</fullName>
    </submittedName>
</protein>
<evidence type="ECO:0000313" key="1">
    <source>
        <dbReference type="EMBL" id="QJW94776.1"/>
    </source>
</evidence>
<proteinExistence type="predicted"/>
<accession>A0A6M5YN63</accession>
<keyword evidence="2" id="KW-1185">Reference proteome</keyword>
<dbReference type="KEGG" id="ftj:FTUN_2299"/>
<dbReference type="RefSeq" id="WP_171470697.1">
    <property type="nucleotide sequence ID" value="NZ_CP053452.2"/>
</dbReference>
<name>A0A6M5YN63_9BACT</name>
<sequence length="94" mass="9922">MLRELTVAVCSPRAARFAFGVTVSVYNALQAVKGALVREHGADVPDQLSGAVMAEDAGRTWDGLDLAIAPREWSALSALSPPAFGRWLQGAQGK</sequence>
<dbReference type="AlphaFoldDB" id="A0A6M5YN63"/>
<evidence type="ECO:0000313" key="2">
    <source>
        <dbReference type="Proteomes" id="UP000503447"/>
    </source>
</evidence>
<organism evidence="1 2">
    <name type="scientific">Frigoriglobus tundricola</name>
    <dbReference type="NCBI Taxonomy" id="2774151"/>
    <lineage>
        <taxon>Bacteria</taxon>
        <taxon>Pseudomonadati</taxon>
        <taxon>Planctomycetota</taxon>
        <taxon>Planctomycetia</taxon>
        <taxon>Gemmatales</taxon>
        <taxon>Gemmataceae</taxon>
        <taxon>Frigoriglobus</taxon>
    </lineage>
</organism>
<gene>
    <name evidence="1" type="ORF">FTUN_2299</name>
</gene>
<dbReference type="Proteomes" id="UP000503447">
    <property type="component" value="Chromosome"/>
</dbReference>
<reference evidence="2" key="1">
    <citation type="submission" date="2020-05" db="EMBL/GenBank/DDBJ databases">
        <title>Frigoriglobus tundricola gen. nov., sp. nov., a psychrotolerant cellulolytic planctomycete of the family Gemmataceae with two divergent copies of 16S rRNA gene.</title>
        <authorList>
            <person name="Kulichevskaya I.S."/>
            <person name="Ivanova A.A."/>
            <person name="Naumoff D.G."/>
            <person name="Beletsky A.V."/>
            <person name="Rijpstra W.I.C."/>
            <person name="Sinninghe Damste J.S."/>
            <person name="Mardanov A.V."/>
            <person name="Ravin N.V."/>
            <person name="Dedysh S.N."/>
        </authorList>
    </citation>
    <scope>NUCLEOTIDE SEQUENCE [LARGE SCALE GENOMIC DNA]</scope>
    <source>
        <strain evidence="2">PL17</strain>
    </source>
</reference>
<dbReference type="EMBL" id="CP053452">
    <property type="protein sequence ID" value="QJW94776.1"/>
    <property type="molecule type" value="Genomic_DNA"/>
</dbReference>